<reference evidence="8 9" key="1">
    <citation type="submission" date="2017-03" db="EMBL/GenBank/DDBJ databases">
        <authorList>
            <person name="Afonso C.L."/>
            <person name="Miller P.J."/>
            <person name="Scott M.A."/>
            <person name="Spackman E."/>
            <person name="Goraichik I."/>
            <person name="Dimitrov K.M."/>
            <person name="Suarez D.L."/>
            <person name="Swayne D.E."/>
        </authorList>
    </citation>
    <scope>NUCLEOTIDE SEQUENCE [LARGE SCALE GENOMIC DNA]</scope>
    <source>
        <strain evidence="8 9">CECT 7691</strain>
    </source>
</reference>
<accession>A0A1Y5TZI0</accession>
<dbReference type="InterPro" id="IPR036922">
    <property type="entry name" value="Rieske_2Fe-2S_sf"/>
</dbReference>
<dbReference type="GO" id="GO:0005506">
    <property type="term" value="F:iron ion binding"/>
    <property type="evidence" value="ECO:0007669"/>
    <property type="project" value="InterPro"/>
</dbReference>
<evidence type="ECO:0000256" key="4">
    <source>
        <dbReference type="ARBA" id="ARBA00023002"/>
    </source>
</evidence>
<sequence length="390" mass="43446">MTVWQDEATTAAFARALAPIEQARGLPNACYTEPGVFAAERRSLFETGWVAAGFGADISRPGDIRPVELWGLPMLLVRGRDGEIRVFHNVCSHRGMRLVDAPGHANGLIRCRYHAWSYGLDGRLRATPHVGGPGRNELAGFDRDCHGLTEIRSACWMDVVFVNPDGLAAGFETRIEPLAERWRDFAGRTLYPGAADSRFELAVACNWKLAVENYCESYHLPWVHPGLNSYSRLEDHYPIRNRDGDGFSGQGSTAYRPTLAGDGRAFAGLADIGRQWREGAEYVAFYPNLLLGVHRDHYFAVLLEPKQPDRTIERVAIGYFDESALGNDFAALRQANAMLWRQVFREDVFAVEALQQGRHSPAFEGGVFSAAMDGPTYDFHRWVAGRMLAP</sequence>
<dbReference type="Pfam" id="PF00355">
    <property type="entry name" value="Rieske"/>
    <property type="match status" value="1"/>
</dbReference>
<evidence type="ECO:0000313" key="9">
    <source>
        <dbReference type="Proteomes" id="UP000193200"/>
    </source>
</evidence>
<dbReference type="FunCoup" id="A0A1Y5TZI0">
    <property type="interactions" value="81"/>
</dbReference>
<dbReference type="CDD" id="cd00680">
    <property type="entry name" value="RHO_alpha_C"/>
    <property type="match status" value="1"/>
</dbReference>
<name>A0A1Y5TZI0_9PROT</name>
<dbReference type="PANTHER" id="PTHR43756:SF5">
    <property type="entry name" value="CHOLINE MONOOXYGENASE, CHLOROPLASTIC"/>
    <property type="match status" value="1"/>
</dbReference>
<gene>
    <name evidence="8" type="primary">nagG_2</name>
    <name evidence="8" type="ORF">OCH7691_04181</name>
</gene>
<evidence type="ECO:0000313" key="8">
    <source>
        <dbReference type="EMBL" id="SLN76730.1"/>
    </source>
</evidence>
<dbReference type="RefSeq" id="WP_085885521.1">
    <property type="nucleotide sequence ID" value="NZ_FWFR01000005.1"/>
</dbReference>
<dbReference type="Pfam" id="PF00848">
    <property type="entry name" value="Ring_hydroxyl_A"/>
    <property type="match status" value="1"/>
</dbReference>
<dbReference type="CDD" id="cd03469">
    <property type="entry name" value="Rieske_RO_Alpha_N"/>
    <property type="match status" value="1"/>
</dbReference>
<dbReference type="Proteomes" id="UP000193200">
    <property type="component" value="Unassembled WGS sequence"/>
</dbReference>
<proteinExistence type="predicted"/>
<keyword evidence="6" id="KW-0411">Iron-sulfur</keyword>
<evidence type="ECO:0000256" key="6">
    <source>
        <dbReference type="ARBA" id="ARBA00023014"/>
    </source>
</evidence>
<dbReference type="GO" id="GO:0051537">
    <property type="term" value="F:2 iron, 2 sulfur cluster binding"/>
    <property type="evidence" value="ECO:0007669"/>
    <property type="project" value="UniProtKB-KW"/>
</dbReference>
<keyword evidence="5" id="KW-0408">Iron</keyword>
<dbReference type="PRINTS" id="PR00090">
    <property type="entry name" value="RNGDIOXGNASE"/>
</dbReference>
<dbReference type="InterPro" id="IPR017941">
    <property type="entry name" value="Rieske_2Fe-2S"/>
</dbReference>
<dbReference type="Gene3D" id="2.102.10.10">
    <property type="entry name" value="Rieske [2Fe-2S] iron-sulphur domain"/>
    <property type="match status" value="1"/>
</dbReference>
<evidence type="ECO:0000259" key="7">
    <source>
        <dbReference type="PROSITE" id="PS51296"/>
    </source>
</evidence>
<dbReference type="GO" id="GO:0034785">
    <property type="term" value="F:salicylate 5-hydroxylase (NADH) activity"/>
    <property type="evidence" value="ECO:0007669"/>
    <property type="project" value="UniProtKB-EC"/>
</dbReference>
<dbReference type="OrthoDB" id="7456916at2"/>
<evidence type="ECO:0000256" key="3">
    <source>
        <dbReference type="ARBA" id="ARBA00022723"/>
    </source>
</evidence>
<dbReference type="EMBL" id="FWFR01000005">
    <property type="protein sequence ID" value="SLN76730.1"/>
    <property type="molecule type" value="Genomic_DNA"/>
</dbReference>
<comment type="cofactor">
    <cofactor evidence="1">
        <name>Fe cation</name>
        <dbReference type="ChEBI" id="CHEBI:24875"/>
    </cofactor>
</comment>
<dbReference type="EC" id="1.14.13.172" evidence="8"/>
<protein>
    <submittedName>
        <fullName evidence="8">Salicylate 5-hydroxylase, large oxygenase component</fullName>
        <ecNumber evidence="8">1.14.13.172</ecNumber>
    </submittedName>
</protein>
<dbReference type="SUPFAM" id="SSF50022">
    <property type="entry name" value="ISP domain"/>
    <property type="match status" value="1"/>
</dbReference>
<dbReference type="InterPro" id="IPR015879">
    <property type="entry name" value="Ring_hydroxy_dOase_asu_C_dom"/>
</dbReference>
<feature type="domain" description="Rieske" evidence="7">
    <location>
        <begin position="51"/>
        <end position="162"/>
    </location>
</feature>
<keyword evidence="3" id="KW-0479">Metal-binding</keyword>
<dbReference type="AlphaFoldDB" id="A0A1Y5TZI0"/>
<dbReference type="Gene3D" id="3.90.380.10">
    <property type="entry name" value="Naphthalene 1,2-dioxygenase Alpha Subunit, Chain A, domain 1"/>
    <property type="match status" value="1"/>
</dbReference>
<organism evidence="8 9">
    <name type="scientific">Oceanibacterium hippocampi</name>
    <dbReference type="NCBI Taxonomy" id="745714"/>
    <lineage>
        <taxon>Bacteria</taxon>
        <taxon>Pseudomonadati</taxon>
        <taxon>Pseudomonadota</taxon>
        <taxon>Alphaproteobacteria</taxon>
        <taxon>Sneathiellales</taxon>
        <taxon>Sneathiellaceae</taxon>
        <taxon>Oceanibacterium</taxon>
    </lineage>
</organism>
<evidence type="ECO:0000256" key="2">
    <source>
        <dbReference type="ARBA" id="ARBA00022714"/>
    </source>
</evidence>
<evidence type="ECO:0000256" key="5">
    <source>
        <dbReference type="ARBA" id="ARBA00023004"/>
    </source>
</evidence>
<keyword evidence="4 8" id="KW-0560">Oxidoreductase</keyword>
<dbReference type="InParanoid" id="A0A1Y5TZI0"/>
<keyword evidence="9" id="KW-1185">Reference proteome</keyword>
<dbReference type="InterPro" id="IPR001663">
    <property type="entry name" value="Rng_hydr_dOase-A"/>
</dbReference>
<dbReference type="PROSITE" id="PS51296">
    <property type="entry name" value="RIESKE"/>
    <property type="match status" value="1"/>
</dbReference>
<dbReference type="PANTHER" id="PTHR43756">
    <property type="entry name" value="CHOLINE MONOOXYGENASE, CHLOROPLASTIC"/>
    <property type="match status" value="1"/>
</dbReference>
<evidence type="ECO:0000256" key="1">
    <source>
        <dbReference type="ARBA" id="ARBA00001962"/>
    </source>
</evidence>
<keyword evidence="2" id="KW-0001">2Fe-2S</keyword>
<dbReference type="SUPFAM" id="SSF55961">
    <property type="entry name" value="Bet v1-like"/>
    <property type="match status" value="1"/>
</dbReference>